<feature type="compositionally biased region" description="Acidic residues" evidence="12">
    <location>
        <begin position="4866"/>
        <end position="4876"/>
    </location>
</feature>
<feature type="compositionally biased region" description="Acidic residues" evidence="12">
    <location>
        <begin position="5073"/>
        <end position="5091"/>
    </location>
</feature>
<dbReference type="PROSITE" id="PS00298">
    <property type="entry name" value="HSP90"/>
    <property type="match status" value="1"/>
</dbReference>
<organism evidence="15 16">
    <name type="scientific">Oikopleura dioica</name>
    <name type="common">Tunicate</name>
    <dbReference type="NCBI Taxonomy" id="34765"/>
    <lineage>
        <taxon>Eukaryota</taxon>
        <taxon>Metazoa</taxon>
        <taxon>Chordata</taxon>
        <taxon>Tunicata</taxon>
        <taxon>Appendicularia</taxon>
        <taxon>Copelata</taxon>
        <taxon>Oikopleuridae</taxon>
        <taxon>Oikopleura</taxon>
    </lineage>
</organism>
<dbReference type="Gene3D" id="3.30.230.80">
    <property type="match status" value="1"/>
</dbReference>
<evidence type="ECO:0000313" key="16">
    <source>
        <dbReference type="Proteomes" id="UP001158576"/>
    </source>
</evidence>
<feature type="region of interest" description="Disordered" evidence="12">
    <location>
        <begin position="4594"/>
        <end position="5094"/>
    </location>
</feature>
<dbReference type="Pfam" id="PF17867">
    <property type="entry name" value="AAA_lid_7"/>
    <property type="match status" value="2"/>
</dbReference>
<evidence type="ECO:0000256" key="13">
    <source>
        <dbReference type="SAM" id="SignalP"/>
    </source>
</evidence>
<dbReference type="PIRSF" id="PIRSF010340">
    <property type="entry name" value="Midasin"/>
    <property type="match status" value="1"/>
</dbReference>
<comment type="subcellular location">
    <subcellularLocation>
        <location evidence="1">Nucleus</location>
        <location evidence="1">Nucleolus</location>
    </subcellularLocation>
    <subcellularLocation>
        <location evidence="2">Nucleus</location>
        <location evidence="2">Nucleoplasm</location>
    </subcellularLocation>
</comment>
<feature type="coiled-coil region" evidence="11">
    <location>
        <begin position="4271"/>
        <end position="4298"/>
    </location>
</feature>
<name>A0ABN7T8W7_OIKDI</name>
<dbReference type="CDD" id="cd00009">
    <property type="entry name" value="AAA"/>
    <property type="match status" value="1"/>
</dbReference>
<feature type="signal peptide" evidence="13">
    <location>
        <begin position="1"/>
        <end position="18"/>
    </location>
</feature>
<dbReference type="Pfam" id="PF13589">
    <property type="entry name" value="HATPase_c_3"/>
    <property type="match status" value="1"/>
</dbReference>
<dbReference type="InterPro" id="IPR012099">
    <property type="entry name" value="Midasin"/>
</dbReference>
<feature type="compositionally biased region" description="Basic and acidic residues" evidence="12">
    <location>
        <begin position="4687"/>
        <end position="4697"/>
    </location>
</feature>
<keyword evidence="6 10" id="KW-0547">Nucleotide-binding</keyword>
<proteinExistence type="inferred from homology"/>
<dbReference type="InterPro" id="IPR003594">
    <property type="entry name" value="HATPase_dom"/>
</dbReference>
<dbReference type="HAMAP" id="MF_00505">
    <property type="entry name" value="HSP90"/>
    <property type="match status" value="1"/>
</dbReference>
<evidence type="ECO:0000256" key="1">
    <source>
        <dbReference type="ARBA" id="ARBA00004604"/>
    </source>
</evidence>
<evidence type="ECO:0000256" key="2">
    <source>
        <dbReference type="ARBA" id="ARBA00004642"/>
    </source>
</evidence>
<comment type="function">
    <text evidence="10">Nuclear chaperone required for maturation and nuclear export of pre-60S ribosome subunits.</text>
</comment>
<dbReference type="Pfam" id="PF17865">
    <property type="entry name" value="AAA_lid_5"/>
    <property type="match status" value="1"/>
</dbReference>
<dbReference type="Gene3D" id="3.40.50.11260">
    <property type="match status" value="1"/>
</dbReference>
<feature type="compositionally biased region" description="Acidic residues" evidence="12">
    <location>
        <begin position="4995"/>
        <end position="5004"/>
    </location>
</feature>
<dbReference type="Gene3D" id="3.30.565.10">
    <property type="entry name" value="Histidine kinase-like ATPase, C-terminal domain"/>
    <property type="match status" value="1"/>
</dbReference>
<evidence type="ECO:0000256" key="5">
    <source>
        <dbReference type="ARBA" id="ARBA00017143"/>
    </source>
</evidence>
<feature type="compositionally biased region" description="Acidic residues" evidence="12">
    <location>
        <begin position="4698"/>
        <end position="4707"/>
    </location>
</feature>
<dbReference type="Gene3D" id="3.40.50.300">
    <property type="entry name" value="P-loop containing nucleotide triphosphate hydrolases"/>
    <property type="match status" value="6"/>
</dbReference>
<evidence type="ECO:0000256" key="11">
    <source>
        <dbReference type="SAM" id="Coils"/>
    </source>
</evidence>
<feature type="compositionally biased region" description="Gly residues" evidence="12">
    <location>
        <begin position="4597"/>
        <end position="4607"/>
    </location>
</feature>
<comment type="similarity">
    <text evidence="3 10">Belongs to the midasin family.</text>
</comment>
<dbReference type="CDD" id="cd16927">
    <property type="entry name" value="HATPase_Hsp90-like"/>
    <property type="match status" value="1"/>
</dbReference>
<dbReference type="InterPro" id="IPR036890">
    <property type="entry name" value="HATPase_C_sf"/>
</dbReference>
<dbReference type="Gene3D" id="3.40.50.410">
    <property type="entry name" value="von Willebrand factor, type A domain"/>
    <property type="match status" value="1"/>
</dbReference>
<protein>
    <recommendedName>
        <fullName evidence="5 10">Midasin</fullName>
    </recommendedName>
</protein>
<feature type="compositionally biased region" description="Acidic residues" evidence="12">
    <location>
        <begin position="4644"/>
        <end position="4686"/>
    </location>
</feature>
<keyword evidence="16" id="KW-1185">Reference proteome</keyword>
<dbReference type="SUPFAM" id="SSF53300">
    <property type="entry name" value="vWA-like"/>
    <property type="match status" value="1"/>
</dbReference>
<feature type="compositionally biased region" description="Basic and acidic residues" evidence="12">
    <location>
        <begin position="4708"/>
        <end position="4745"/>
    </location>
</feature>
<feature type="compositionally biased region" description="Basic and acidic residues" evidence="12">
    <location>
        <begin position="4893"/>
        <end position="4905"/>
    </location>
</feature>
<evidence type="ECO:0000256" key="6">
    <source>
        <dbReference type="ARBA" id="ARBA00022741"/>
    </source>
</evidence>
<feature type="region of interest" description="Disordered" evidence="12">
    <location>
        <begin position="281"/>
        <end position="314"/>
    </location>
</feature>
<dbReference type="PANTHER" id="PTHR48103:SF2">
    <property type="entry name" value="MIDASIN"/>
    <property type="match status" value="1"/>
</dbReference>
<evidence type="ECO:0000256" key="12">
    <source>
        <dbReference type="SAM" id="MobiDB-lite"/>
    </source>
</evidence>
<evidence type="ECO:0000256" key="9">
    <source>
        <dbReference type="ARBA" id="ARBA00023242"/>
    </source>
</evidence>
<feature type="compositionally biased region" description="Acidic residues" evidence="12">
    <location>
        <begin position="4746"/>
        <end position="4770"/>
    </location>
</feature>
<dbReference type="InterPro" id="IPR002035">
    <property type="entry name" value="VWF_A"/>
</dbReference>
<feature type="compositionally biased region" description="Basic and acidic residues" evidence="12">
    <location>
        <begin position="5005"/>
        <end position="5072"/>
    </location>
</feature>
<dbReference type="EMBL" id="OU015567">
    <property type="protein sequence ID" value="CAG5111812.1"/>
    <property type="molecule type" value="Genomic_DNA"/>
</dbReference>
<dbReference type="Gene3D" id="1.20.120.790">
    <property type="entry name" value="Heat shock protein 90, C-terminal domain"/>
    <property type="match status" value="1"/>
</dbReference>
<dbReference type="SUPFAM" id="SSF54211">
    <property type="entry name" value="Ribosomal protein S5 domain 2-like"/>
    <property type="match status" value="1"/>
</dbReference>
<reference evidence="15 16" key="1">
    <citation type="submission" date="2021-04" db="EMBL/GenBank/DDBJ databases">
        <authorList>
            <person name="Bliznina A."/>
        </authorList>
    </citation>
    <scope>NUCLEOTIDE SEQUENCE [LARGE SCALE GENOMIC DNA]</scope>
</reference>
<dbReference type="InterPro" id="IPR037196">
    <property type="entry name" value="HSP90_C"/>
</dbReference>
<dbReference type="InterPro" id="IPR020575">
    <property type="entry name" value="Hsp90_N"/>
</dbReference>
<dbReference type="PRINTS" id="PR00775">
    <property type="entry name" value="HEATSHOCK90"/>
</dbReference>
<evidence type="ECO:0000256" key="8">
    <source>
        <dbReference type="ARBA" id="ARBA00023186"/>
    </source>
</evidence>
<evidence type="ECO:0000256" key="10">
    <source>
        <dbReference type="PIRNR" id="PIRNR010340"/>
    </source>
</evidence>
<accession>A0ABN7T8W7</accession>
<feature type="compositionally biased region" description="Acidic residues" evidence="12">
    <location>
        <begin position="4803"/>
        <end position="4857"/>
    </location>
</feature>
<dbReference type="SUPFAM" id="SSF52540">
    <property type="entry name" value="P-loop containing nucleoside triphosphate hydrolases"/>
    <property type="match status" value="6"/>
</dbReference>
<dbReference type="PANTHER" id="PTHR48103">
    <property type="entry name" value="MIDASIN-RELATED"/>
    <property type="match status" value="1"/>
</dbReference>
<dbReference type="InterPro" id="IPR027417">
    <property type="entry name" value="P-loop_NTPase"/>
</dbReference>
<dbReference type="InterPro" id="IPR001404">
    <property type="entry name" value="Hsp90_fam"/>
</dbReference>
<dbReference type="NCBIfam" id="NF003555">
    <property type="entry name" value="PRK05218.1"/>
    <property type="match status" value="1"/>
</dbReference>
<dbReference type="SUPFAM" id="SSF55874">
    <property type="entry name" value="ATPase domain of HSP90 chaperone/DNA topoisomerase II/histidine kinase"/>
    <property type="match status" value="1"/>
</dbReference>
<comment type="similarity">
    <text evidence="4">Belongs to the heat shock protein 90 family.</text>
</comment>
<feature type="compositionally biased region" description="Basic and acidic residues" evidence="12">
    <location>
        <begin position="4964"/>
        <end position="4992"/>
    </location>
</feature>
<feature type="compositionally biased region" description="Acidic residues" evidence="12">
    <location>
        <begin position="281"/>
        <end position="307"/>
    </location>
</feature>
<evidence type="ECO:0000256" key="3">
    <source>
        <dbReference type="ARBA" id="ARBA00007188"/>
    </source>
</evidence>
<keyword evidence="13" id="KW-0732">Signal</keyword>
<keyword evidence="7 10" id="KW-0067">ATP-binding</keyword>
<dbReference type="Pfam" id="PF00183">
    <property type="entry name" value="HSP90"/>
    <property type="match status" value="1"/>
</dbReference>
<sequence length="5412" mass="612055">MKLYLALATLALFGTVTAQEEAVADDSVNFHDDATDDDVAAKEDEAITLDGFSAEEQAALRESSETMAFQAEVSRMMKLIINSLYKNKDIFLRELISNASDALDKIRLMSLTDHDALSATDELSIKIKVEKDANVIHITDTGIGMTQEHLKKNLGTIAKSGTSEFFEKMSNSGNEDSASDLIGQFGVGFYSAFLVADKVVVTSKHNEDDQYVWESDSLEFSIAKDPRGNTLPRGTTVSLYLKEEAGDYLQHQSVKELIQKYSQFINFPIYLWGSKQVEEEVPVEEEADEEVSADEDEEGKVEEESDEEKPKTQKVTKTVYDWELINSTKPIWQRKTAEIDEEEYEKFYAAIAKDNTKPMTYTHFSAEGEVSFKAILFVPKQAERDMFNDYGQKKGDNIKMYVRRVFITDDFTDMMPKYLQFIRGVVDSDDLPLNVSRETLQQHKLLKVIKKKLVRKALDMIKKIDVDEYTETFWKQYSTNVKLGVIEDNSNRTRLAKLLRFRTSKDDGAGWHSLEEYVERMKENQEKIFFCAGTSLKDVQSSIFTERLIKKGYEIIYLVEPVDEYTIQALPEFDGKRFQNVAKEGVDIDVNKSFLERMEKKYEPLLDWLKSKALFNKIEKAIISPSLESSPAALVASQYGWSGNMERIMKAQAYQTGNDASSEFYANQKKIFAINPRHPLSNTLLERVEADDQDAAAEEIAKLLFDQAALRSGYTLKDPTDFADRIMNIMYANLDIDPETPVEEEPTAGDWDDEEDEEELEAEEEVDASYEADEEIVSFPKKGNVLMVVTEIEEKCVRGGEIQLPWKRLEKVAKGNPLLSKMGWTKENRKEIRKVLQKLPLPKLVRLFSSQCAITSLLKVDAFQLAIECFRQGLPYNLEIEFSPSRNLNPPSSKKQKLSSNADLDFLFLLRELYLRHSPLWAELLDSYSGELNESLIRWIFGLRCGKITLDYTQPFFHAAKRALNPSSESSTFLLPEPERKNLTKKTLLASEFQSETGFVSICGIPIRSGSFHSPEQPLSKSPLIIEKLREVSIGIYHKLPVLLVGGVGTGKTHLVNTIAQQTQKELLSYQLSPETDAASLIGGYIQASDGQFKWRPGPLALAASEGKWILLEDVDQAGGDCFTLIAQLIERNVLAVAGHGRPIVPHGEFCLFLTQRASSLNSSGPCSSLYVKCHLVSLPEHTKQSLEQIVKAHFPELLPQILSLPVQILNAVEAASNGQILNRRLGVRDCLSFARRLSKARSSAASGSTQVAHALLDAIDIFAAHLHKREEKTLFYRRISDVLSANKETLRALQNDTLSHDPVEFLLDKYRPELAEENGLIAGRAKIGVSGELDQKQLKRSGMVPTMIHSRIIEQAVLAINNREPVLLVGETGTGKTSCIQYIAARTGNNLRVVNMSRQSQASDLIGSFRPVDASAIMRPVFARFHQLMSNTYPQNEAVLSQLGVAFKRNQFEDVLLPMMKHVSTKAAGEDTQLSAAARSDWSKFAALLEDADVRIRNKQISFAFVEGELVQAVRNGDWLLFDEINLAPAELLESISGLLDSGSLSIADISEPVITHPNFRIFGSMNPANDYAKKDLPDSLRNRFTELYVPEANSEQDISQIVVHYLPGLRDKAAIRNNLVKFYLKIRNEKSIRDMSGKATTFSLRTLSRCLQCARDAFGATPSGIFQALQLAFVSGLDDSSTKLVEAMIEKYKFKSSKSRLVQPDPGVPHVTIKNYHIYRGDEAELFVDKKFIITETVDQNLRNLSRAISARNYPILIQGETSTGKTSLISYLAKASGNKLIRINNHEHTDLQEYVGSYLPKSDGSLVFSHGALVKAMRNGWWLLLDELNLAPADVLEALNRVLDDNRELFIPETGEVIKAHPRFQLFGAQNPAGVYGGRKQLSRAFTNRFVQMEFSELPNNELEVIVAEKCDLPLSKSKLLVEAVSELRKLRRDSDVFGGKNSYATLRDLFRWADRYSKEKEMEYNDWDLHLALDGYFLLGGRCRSKIESEKVKEVLERVFRRKLGTDDEIFSQNRLEGDGIIERTRQNAAQEKVLKRFYWGEKSRRMAILLERCLKFNEPILLVGPTGCGKTTIVQLLSPQGLSIMNCHQQTEASDFLGGLRPVREKDFTDTASKALFKWSDGPLVESMKNGSVLLVDEISLADDSVLERLNSVLERERTLVLAEKGIVDVADKDSALDVLTASAGFQFVGTMNPGGDYGKKELSPALRNRMTEIWCEPPDTEEEFARIIQNALKRKATAKKISAAIWEFVQILKQDSTVGQQVVFSVRDALAYAEFINAMVERVDNERHSFGEIFFDACRAVHLDSIGCSGFDLAVDQVESVKMRLERKLSEIIGKYFEDGTSSESVLVFNEPQCLRGLIPVAPGPIEPKHPNFIRTSSVAASTTRIGRALLLPRPILLEGSPGVGKTSIVASLASMCGYQVTRINLSEQTDVSDLFGADLPVEGGQGGQFEWKDGPLLIALKYGHWVILDELNLASQPVLEGLNSVFDHRGELFVPELNKTFQISGKGCRFFACQNPRVQGGGRKGLPKSFVNRFTRVYCNELTWLDLVNIVYATGPDVCPAGMKLDHFDKEFLDKFREEIEAVELSRTLALNPVQNAPTYRDAKATRAMLIAIVHANNEACKYLEYTSLRAELNLRDIRRFVELLGSGISLERAFNLIYISRLRNKADAKMLEDIFEKWLSLPELESQDRLSPSTVTKDIKEYEETSADSVRFGVSENHVRYARRQVTSLPPPVLNLTERKVLEDILLATQHGWMVQLVGEAGSGKSTLVQLAADLTRQRLRLMSLSPATDVTDLLGAFEQYNFEETYESAFDIFRGKVRDLLNINENSNSIHEESILELMKLLDEKTENAANVLSRIESILKRSISKNEQLRTSIERLRSLLKDQRHSDRGSFRWVDSDLVKAVEQGDWLVLDNANQASDALLDRLNSLLEPDGTLSIIERGNVNGKIVTIRPHPEFRLFILVDPFYGELSRPLRNRGVEIFMHERQPFEHLSIGATHCRDQEIAKSLYQSLSSDSRTHKKFAGIFFSGCRRYSIERACASSEKNAFNSALQHCLLLLKRSSETSSVEAVSVNLPIVAPAAPASLLESIPSLFKALEWHIVTEIAPQFEQQLEIPRYKERFSFKQIVSRELMQLMRKEEIFSAFIGSSEFSNREEKRAEILEKASSWTFCSDLQGFITTRFADWMNNDPVEIDRKHNFKSGTLLGALRERGDKARIGLMSPVIGTVLGLFTKQFLFENETKLITLYYFIYLIRRVTPEDLSLAPFFARWLLQLLEQYDAELDSEEFKLIRTEIVTLKAFISSDRFITSDVLESPTLNSVSPFKSQLEFDELVKLSSIVEALNDEPKKINRKDSNARIPGQLLANLAYISQSIESSYIPSDVSIMAYICSNPEMLNYQAKGQLGFKCFADSIFGNEVEWKSNRFGLLTLVPIGHYEQFRERFKLTSARAWRNMTFAEPKSSSELTGELNSILNALAPLRAMPTIDPVIEANFKHSSSQAMAAYLEDLKQALTFIKHNTGLVFESRTLQIQKQSDDLNENQLKVLASKVGIRAAHDEYLQLRQVVVDFIDHTVIPTMEDNSGNSVNENLILSCSGFLSILHRFVWYPDIVVPISNLVTSLVYVAKQIIAKQLATVSSSEEKEDHVSSIEPSLEASLVRFDEAEVFEQQNLCSAINDFVNQWLAKKEEIEARKAEEESQFKFKNIDLGQSVEEQMEEEEQEYHEFFQSDNEFKSEAEGPKAAKECELENFAKIVELFLKTDLNVNSAVKSANKFQLIRIFNDPESMIECDHVIVPPLIKDKHHFDEIDAFVDSDSDVYRRANPKEAASVCAPLRALDERVSELQVQFDDHPTLVSIRKMTAKVLELPLFAPVISLCTGIEMVLSRVNDWHQNAPKRLSLQTETDALWNMVVEWRKRELHQWKAILETSINLEAQKSNHLFPEIWRVATAEDSSEENIRLMCTSFLSSANCANFARRISLLRRVAKIVEKPFTKLLIENICSFYQQFMPNILKQTNAVKNSIEKELKEFVAIQRWKDINFYARKEAATKIRRQLFKFVKKLKESLVDRTAVELFKVDHESIRLPQVQNVEIFIPLEKNEPVEFSVEGDVLSQHPRIIPKMNNYSKAATARFEKFNAQFTAEILETTQDIKERFDELACETQKIPSDGDREKRIKMVKSLLTKKRRALFDLFSLTKEAGLSFKRGLNRSREETIISDWFYIESETLSKNRLVQKLLDVNEAKKHPDKAVSKNESDRLIGYTFHLAAVSKTIAQNRNSLERQVSKLEQIYKVAETGTFLDLEAEYGVLSGRLSNMIFAIANVLLYLDSAPEEISTSRLDINDAPSIGKLTLPQLRQIHDFLSQMRRKCEELKGALGTSETDNHIDRANRVRQLIQNYFRPLYNKELPILEEVRQIHQTSNRSIEDLNLFFAAIRKLEGSVLMTEQVINEQSSSETRLTDCSQKLNKFFAEITFAFQKLVKIQSEGGAPEKLFQQQGLLANMLESFTLSNDVFSNFCEFFRSVNGNCPELSVFITSLVHPWIQLSKSMLSYFKQMEQFNFALLDQLTTISFLVLSRGFCLPEDIADDVLEQEGEEIGGGGAGGGEAGTNDVTEEFDEEDLDDPLPGDSKAERNEKDQDRGEGIDMENGMDDADDVEDVEDQDENEAQEEEEEPLEDEMGDLGDENLADKMDEKVWGDEDDRDEIEENKENREEDGKGDEREQTQELQAKDDGLADGADNEKDETLPEAEPEENGPEEGPSDEELDDQGDEGILASAESPTSSVQDESEFNADEQAQPPPENFETEAPEVDDVDFEEKDDGENQDEESKQDDDDGIELDDAPPEGMSDAEGEEENTDNNENSKENEDQEEEEDADEGGDKTENADDDQTTEDDLNKDISAPRKGETPMAENQQNHERAAETCEATDMEQDNGDNTGGEEASGDQTGASEDKSDGTKGNQQTQVERPKPKRGDEKSSDSAELEKHETKEKESQVENNEEEPETGVEFERDNAAKKEVLDEAEEGTREQIERMEIEDGEKEQKEEPMEVEHEPNSKLESKSGEKVDEEKVKHSENDEDESNETGNEDVEMQEDKEERENVIMTNHLQKSSLEKKMRDLESIERHIPELIGMKPAGEEAQMAWRGINMLQASQAQRLAEQLRLILEPKKASALKGDYRTGKRLNMRKVIPYIASQFQKDRIWLRRTKPRNRNHQIVLALDDSESMIDNKSKKLAFESLALVSSALKLIEIKNLGVFRFGAETECILQLGDELNDQVGGHIISRCTFEQQATDMVKMLDFARRSFREADSEGVASKLLIVITDAQGIFKQGREAVADQVKLARQRGMMVMLVVVDNGEKSITEIRSATFKDGKVSWKSYLDDFPFPYYVILRNVERLPEAIANALRQWFEILESES</sequence>
<dbReference type="InterPro" id="IPR003593">
    <property type="entry name" value="AAA+_ATPase"/>
</dbReference>
<feature type="domain" description="VWFA" evidence="14">
    <location>
        <begin position="5211"/>
        <end position="5401"/>
    </location>
</feature>
<gene>
    <name evidence="15" type="ORF">OKIOD_LOCUS14850</name>
</gene>
<evidence type="ECO:0000259" key="14">
    <source>
        <dbReference type="PROSITE" id="PS50234"/>
    </source>
</evidence>
<dbReference type="SMART" id="SM00382">
    <property type="entry name" value="AAA"/>
    <property type="match status" value="6"/>
</dbReference>
<dbReference type="InterPro" id="IPR011704">
    <property type="entry name" value="ATPase_dyneun-rel_AAA"/>
</dbReference>
<evidence type="ECO:0000256" key="4">
    <source>
        <dbReference type="ARBA" id="ARBA00008239"/>
    </source>
</evidence>
<keyword evidence="9 10" id="KW-0539">Nucleus</keyword>
<keyword evidence="8 10" id="KW-0143">Chaperone</keyword>
<dbReference type="InterPro" id="IPR040848">
    <property type="entry name" value="AAA_lid_7"/>
</dbReference>
<dbReference type="SUPFAM" id="SSF110942">
    <property type="entry name" value="HSP90 C-terminal domain"/>
    <property type="match status" value="1"/>
</dbReference>
<dbReference type="InterPro" id="IPR019805">
    <property type="entry name" value="Heat_shock_protein_90_CS"/>
</dbReference>
<evidence type="ECO:0000313" key="15">
    <source>
        <dbReference type="EMBL" id="CAG5111812.1"/>
    </source>
</evidence>
<dbReference type="InterPro" id="IPR036465">
    <property type="entry name" value="vWFA_dom_sf"/>
</dbReference>
<dbReference type="InterPro" id="IPR041190">
    <property type="entry name" value="Midasin_AAA_lid_5"/>
</dbReference>
<dbReference type="InterPro" id="IPR020568">
    <property type="entry name" value="Ribosomal_Su5_D2-typ_SF"/>
</dbReference>
<feature type="chain" id="PRO_5046846188" description="Midasin" evidence="13">
    <location>
        <begin position="19"/>
        <end position="5412"/>
    </location>
</feature>
<feature type="compositionally biased region" description="Basic and acidic residues" evidence="12">
    <location>
        <begin position="4629"/>
        <end position="4643"/>
    </location>
</feature>
<dbReference type="PROSITE" id="PS50234">
    <property type="entry name" value="VWFA"/>
    <property type="match status" value="1"/>
</dbReference>
<dbReference type="Pfam" id="PF07728">
    <property type="entry name" value="AAA_5"/>
    <property type="match status" value="7"/>
</dbReference>
<keyword evidence="11" id="KW-0175">Coiled coil</keyword>
<feature type="region of interest" description="Disordered" evidence="12">
    <location>
        <begin position="737"/>
        <end position="769"/>
    </location>
</feature>
<dbReference type="Proteomes" id="UP001158576">
    <property type="component" value="Chromosome 2"/>
</dbReference>
<evidence type="ECO:0000256" key="7">
    <source>
        <dbReference type="ARBA" id="ARBA00022840"/>
    </source>
</evidence>
<feature type="compositionally biased region" description="Acidic residues" evidence="12">
    <location>
        <begin position="4612"/>
        <end position="4625"/>
    </location>
</feature>
<dbReference type="SMART" id="SM00387">
    <property type="entry name" value="HATPase_c"/>
    <property type="match status" value="1"/>
</dbReference>